<dbReference type="EMBL" id="SACO01000017">
    <property type="protein sequence ID" value="RVU03313.1"/>
    <property type="molecule type" value="Genomic_DNA"/>
</dbReference>
<dbReference type="Proteomes" id="UP000282837">
    <property type="component" value="Unassembled WGS sequence"/>
</dbReference>
<gene>
    <name evidence="1" type="ORF">EOE18_16540</name>
</gene>
<evidence type="ECO:0000313" key="2">
    <source>
        <dbReference type="Proteomes" id="UP000282837"/>
    </source>
</evidence>
<keyword evidence="2" id="KW-1185">Reference proteome</keyword>
<accession>A0A437N085</accession>
<dbReference type="RefSeq" id="WP_127711550.1">
    <property type="nucleotide sequence ID" value="NZ_SACO01000017.1"/>
</dbReference>
<organism evidence="1 2">
    <name type="scientific">Novosphingobium umbonatum</name>
    <dbReference type="NCBI Taxonomy" id="1908524"/>
    <lineage>
        <taxon>Bacteria</taxon>
        <taxon>Pseudomonadati</taxon>
        <taxon>Pseudomonadota</taxon>
        <taxon>Alphaproteobacteria</taxon>
        <taxon>Sphingomonadales</taxon>
        <taxon>Sphingomonadaceae</taxon>
        <taxon>Novosphingobium</taxon>
    </lineage>
</organism>
<dbReference type="AlphaFoldDB" id="A0A437N085"/>
<proteinExistence type="predicted"/>
<evidence type="ECO:0008006" key="3">
    <source>
        <dbReference type="Google" id="ProtNLM"/>
    </source>
</evidence>
<evidence type="ECO:0000313" key="1">
    <source>
        <dbReference type="EMBL" id="RVU03313.1"/>
    </source>
</evidence>
<reference evidence="1 2" key="1">
    <citation type="submission" date="2019-01" db="EMBL/GenBank/DDBJ databases">
        <authorList>
            <person name="Chen W.-M."/>
        </authorList>
    </citation>
    <scope>NUCLEOTIDE SEQUENCE [LARGE SCALE GENOMIC DNA]</scope>
    <source>
        <strain evidence="1 2">FSY-9</strain>
    </source>
</reference>
<name>A0A437N085_9SPHN</name>
<sequence>MTKLIQCGLSVSPPQYERIKRLAQQHGRRQSECIRSMIDFALPLFELGQKVDFARLITMLEFNTLALDTLVQRAAPEEADRLLDLAIEHAQTYHGA</sequence>
<protein>
    <recommendedName>
        <fullName evidence="3">Ribbon-helix-helix protein, CopG family</fullName>
    </recommendedName>
</protein>
<comment type="caution">
    <text evidence="1">The sequence shown here is derived from an EMBL/GenBank/DDBJ whole genome shotgun (WGS) entry which is preliminary data.</text>
</comment>
<dbReference type="OrthoDB" id="7506448at2"/>